<dbReference type="SMART" id="SM00065">
    <property type="entry name" value="GAF"/>
    <property type="match status" value="1"/>
</dbReference>
<evidence type="ECO:0000256" key="3">
    <source>
        <dbReference type="ARBA" id="ARBA00023015"/>
    </source>
</evidence>
<organism evidence="6 7">
    <name type="scientific">Cryobacterium melibiosiphilum</name>
    <dbReference type="NCBI Taxonomy" id="995039"/>
    <lineage>
        <taxon>Bacteria</taxon>
        <taxon>Bacillati</taxon>
        <taxon>Actinomycetota</taxon>
        <taxon>Actinomycetes</taxon>
        <taxon>Micrococcales</taxon>
        <taxon>Microbacteriaceae</taxon>
        <taxon>Cryobacterium</taxon>
    </lineage>
</organism>
<protein>
    <submittedName>
        <fullName evidence="6">ANTAR domain-containing protein</fullName>
    </submittedName>
</protein>
<dbReference type="Gene3D" id="3.30.450.40">
    <property type="match status" value="1"/>
</dbReference>
<keyword evidence="3" id="KW-0805">Transcription regulation</keyword>
<evidence type="ECO:0000313" key="7">
    <source>
        <dbReference type="Proteomes" id="UP000272015"/>
    </source>
</evidence>
<gene>
    <name evidence="6" type="ORF">D6T64_06285</name>
</gene>
<evidence type="ECO:0000256" key="1">
    <source>
        <dbReference type="ARBA" id="ARBA00022679"/>
    </source>
</evidence>
<comment type="caution">
    <text evidence="6">The sequence shown here is derived from an EMBL/GenBank/DDBJ whole genome shotgun (WGS) entry which is preliminary data.</text>
</comment>
<dbReference type="InterPro" id="IPR012074">
    <property type="entry name" value="GAF_ANTAR"/>
</dbReference>
<evidence type="ECO:0000256" key="4">
    <source>
        <dbReference type="ARBA" id="ARBA00023163"/>
    </source>
</evidence>
<dbReference type="GO" id="GO:0016301">
    <property type="term" value="F:kinase activity"/>
    <property type="evidence" value="ECO:0007669"/>
    <property type="project" value="UniProtKB-KW"/>
</dbReference>
<dbReference type="PROSITE" id="PS50921">
    <property type="entry name" value="ANTAR"/>
    <property type="match status" value="1"/>
</dbReference>
<evidence type="ECO:0000313" key="6">
    <source>
        <dbReference type="EMBL" id="RJT89567.1"/>
    </source>
</evidence>
<feature type="domain" description="ANTAR" evidence="5">
    <location>
        <begin position="170"/>
        <end position="231"/>
    </location>
</feature>
<keyword evidence="2" id="KW-0418">Kinase</keyword>
<dbReference type="InterPro" id="IPR011006">
    <property type="entry name" value="CheY-like_superfamily"/>
</dbReference>
<dbReference type="InterPro" id="IPR036388">
    <property type="entry name" value="WH-like_DNA-bd_sf"/>
</dbReference>
<name>A0A3A5MHE7_9MICO</name>
<dbReference type="Proteomes" id="UP000272015">
    <property type="component" value="Unassembled WGS sequence"/>
</dbReference>
<accession>A0A3A5MHE7</accession>
<dbReference type="InterPro" id="IPR029016">
    <property type="entry name" value="GAF-like_dom_sf"/>
</dbReference>
<dbReference type="GO" id="GO:0003723">
    <property type="term" value="F:RNA binding"/>
    <property type="evidence" value="ECO:0007669"/>
    <property type="project" value="InterPro"/>
</dbReference>
<keyword evidence="1" id="KW-0808">Transferase</keyword>
<proteinExistence type="predicted"/>
<dbReference type="SUPFAM" id="SSF55781">
    <property type="entry name" value="GAF domain-like"/>
    <property type="match status" value="1"/>
</dbReference>
<evidence type="ECO:0000259" key="5">
    <source>
        <dbReference type="PROSITE" id="PS50921"/>
    </source>
</evidence>
<dbReference type="PIRSF" id="PIRSF036625">
    <property type="entry name" value="GAF_ANTAR"/>
    <property type="match status" value="1"/>
</dbReference>
<dbReference type="AlphaFoldDB" id="A0A3A5MHE7"/>
<dbReference type="InterPro" id="IPR003018">
    <property type="entry name" value="GAF"/>
</dbReference>
<dbReference type="RefSeq" id="WP_119973262.1">
    <property type="nucleotide sequence ID" value="NZ_JBHSQA010000021.1"/>
</dbReference>
<dbReference type="SUPFAM" id="SSF52172">
    <property type="entry name" value="CheY-like"/>
    <property type="match status" value="1"/>
</dbReference>
<keyword evidence="4" id="KW-0804">Transcription</keyword>
<dbReference type="EMBL" id="QZVS01000071">
    <property type="protein sequence ID" value="RJT89567.1"/>
    <property type="molecule type" value="Genomic_DNA"/>
</dbReference>
<keyword evidence="7" id="KW-1185">Reference proteome</keyword>
<dbReference type="Gene3D" id="1.10.10.10">
    <property type="entry name" value="Winged helix-like DNA-binding domain superfamily/Winged helix DNA-binding domain"/>
    <property type="match status" value="1"/>
</dbReference>
<sequence>MIAHTREDILIDTFATLADTLVAGYDVVDLLQTLVENCHTLFDISAAGILLADEVGELHVVASTSEASRLVEMMQLSAQAGPCVECFRTGRVVSLPNIDDSPVAWVRFRDSARAEGFASVYAIPLRLRKTTIGALNLLRDSPGELRQQDVRAAQALADVATIGILHERTVRESKTVRDQLSAALNSRVVIEQAKGVIAYTHGIPMDEAFTVLRSYARSNQLMLSEVAERLVDRTLTIPRPD</sequence>
<dbReference type="InterPro" id="IPR005561">
    <property type="entry name" value="ANTAR"/>
</dbReference>
<dbReference type="SMART" id="SM01012">
    <property type="entry name" value="ANTAR"/>
    <property type="match status" value="1"/>
</dbReference>
<dbReference type="Pfam" id="PF03861">
    <property type="entry name" value="ANTAR"/>
    <property type="match status" value="1"/>
</dbReference>
<dbReference type="Pfam" id="PF13185">
    <property type="entry name" value="GAF_2"/>
    <property type="match status" value="1"/>
</dbReference>
<dbReference type="OrthoDB" id="3683444at2"/>
<evidence type="ECO:0000256" key="2">
    <source>
        <dbReference type="ARBA" id="ARBA00022777"/>
    </source>
</evidence>
<reference evidence="6 7" key="1">
    <citation type="submission" date="2018-09" db="EMBL/GenBank/DDBJ databases">
        <title>Novel species of Cryobacterium.</title>
        <authorList>
            <person name="Liu Q."/>
            <person name="Xin Y.-H."/>
        </authorList>
    </citation>
    <scope>NUCLEOTIDE SEQUENCE [LARGE SCALE GENOMIC DNA]</scope>
    <source>
        <strain evidence="6 7">Hh39</strain>
    </source>
</reference>